<dbReference type="InterPro" id="IPR003599">
    <property type="entry name" value="Ig_sub"/>
</dbReference>
<proteinExistence type="predicted"/>
<keyword evidence="3" id="KW-0393">Immunoglobulin domain</keyword>
<evidence type="ECO:0000256" key="3">
    <source>
        <dbReference type="ARBA" id="ARBA00023319"/>
    </source>
</evidence>
<gene>
    <name evidence="5" type="ORF">AAG570_005938</name>
</gene>
<dbReference type="InterPro" id="IPR051170">
    <property type="entry name" value="Neural/epithelial_adhesion"/>
</dbReference>
<dbReference type="InterPro" id="IPR013783">
    <property type="entry name" value="Ig-like_fold"/>
</dbReference>
<comment type="caution">
    <text evidence="5">The sequence shown here is derived from an EMBL/GenBank/DDBJ whole genome shotgun (WGS) entry which is preliminary data.</text>
</comment>
<dbReference type="InterPro" id="IPR007110">
    <property type="entry name" value="Ig-like_dom"/>
</dbReference>
<evidence type="ECO:0000313" key="6">
    <source>
        <dbReference type="Proteomes" id="UP001558652"/>
    </source>
</evidence>
<dbReference type="SUPFAM" id="SSF48726">
    <property type="entry name" value="Immunoglobulin"/>
    <property type="match status" value="2"/>
</dbReference>
<reference evidence="5 6" key="1">
    <citation type="submission" date="2024-07" db="EMBL/GenBank/DDBJ databases">
        <title>Chromosome-level genome assembly of the water stick insect Ranatra chinensis (Heteroptera: Nepidae).</title>
        <authorList>
            <person name="Liu X."/>
        </authorList>
    </citation>
    <scope>NUCLEOTIDE SEQUENCE [LARGE SCALE GENOMIC DNA]</scope>
    <source>
        <strain evidence="5">Cailab_2021Rc</strain>
        <tissue evidence="5">Muscle</tissue>
    </source>
</reference>
<protein>
    <recommendedName>
        <fullName evidence="4">Ig-like domain-containing protein</fullName>
    </recommendedName>
</protein>
<dbReference type="Proteomes" id="UP001558652">
    <property type="component" value="Unassembled WGS sequence"/>
</dbReference>
<dbReference type="PANTHER" id="PTHR12231">
    <property type="entry name" value="CTX-RELATED TYPE I TRANSMEMBRANE PROTEIN"/>
    <property type="match status" value="1"/>
</dbReference>
<dbReference type="SMART" id="SM00409">
    <property type="entry name" value="IG"/>
    <property type="match status" value="1"/>
</dbReference>
<dbReference type="Pfam" id="PF13927">
    <property type="entry name" value="Ig_3"/>
    <property type="match status" value="1"/>
</dbReference>
<dbReference type="AlphaFoldDB" id="A0ABD0YBM5"/>
<keyword evidence="6" id="KW-1185">Reference proteome</keyword>
<dbReference type="InterPro" id="IPR036179">
    <property type="entry name" value="Ig-like_dom_sf"/>
</dbReference>
<accession>A0ABD0YBM5</accession>
<organism evidence="5 6">
    <name type="scientific">Ranatra chinensis</name>
    <dbReference type="NCBI Taxonomy" id="642074"/>
    <lineage>
        <taxon>Eukaryota</taxon>
        <taxon>Metazoa</taxon>
        <taxon>Ecdysozoa</taxon>
        <taxon>Arthropoda</taxon>
        <taxon>Hexapoda</taxon>
        <taxon>Insecta</taxon>
        <taxon>Pterygota</taxon>
        <taxon>Neoptera</taxon>
        <taxon>Paraneoptera</taxon>
        <taxon>Hemiptera</taxon>
        <taxon>Heteroptera</taxon>
        <taxon>Panheteroptera</taxon>
        <taxon>Nepomorpha</taxon>
        <taxon>Nepidae</taxon>
        <taxon>Ranatrinae</taxon>
        <taxon>Ranatra</taxon>
    </lineage>
</organism>
<keyword evidence="2" id="KW-1015">Disulfide bond</keyword>
<evidence type="ECO:0000313" key="5">
    <source>
        <dbReference type="EMBL" id="KAL1115648.1"/>
    </source>
</evidence>
<dbReference type="PROSITE" id="PS50835">
    <property type="entry name" value="IG_LIKE"/>
    <property type="match status" value="1"/>
</dbReference>
<evidence type="ECO:0000256" key="1">
    <source>
        <dbReference type="ARBA" id="ARBA00022737"/>
    </source>
</evidence>
<evidence type="ECO:0000256" key="2">
    <source>
        <dbReference type="ARBA" id="ARBA00023157"/>
    </source>
</evidence>
<dbReference type="EMBL" id="JBFDAA010000019">
    <property type="protein sequence ID" value="KAL1115648.1"/>
    <property type="molecule type" value="Genomic_DNA"/>
</dbReference>
<dbReference type="PANTHER" id="PTHR12231:SF272">
    <property type="entry name" value="DPR-INTERACTING PROTEIN THETA"/>
    <property type="match status" value="1"/>
</dbReference>
<dbReference type="Gene3D" id="2.60.40.10">
    <property type="entry name" value="Immunoglobulins"/>
    <property type="match status" value="2"/>
</dbReference>
<keyword evidence="1" id="KW-0677">Repeat</keyword>
<name>A0ABD0YBM5_9HEMI</name>
<feature type="domain" description="Ig-like" evidence="4">
    <location>
        <begin position="49"/>
        <end position="143"/>
    </location>
</feature>
<evidence type="ECO:0000259" key="4">
    <source>
        <dbReference type="PROSITE" id="PS50835"/>
    </source>
</evidence>
<sequence length="173" mass="19641">MSVSVLSVDGPILNISRVSRLHMGAYLCIASNGIPPSVSKRILLIVHFPPMIWIQNQLVGAMEGEEMTLECNSEAYPKSINYWTREKGDIIVHGPKYEPELLDNAYKVHMKLTIHFVSPSDFGAYKCVSKNSLGDTDGTIKVYRKFCVSVFLNGRFDVSRINMNIYWYQFITI</sequence>
<dbReference type="FunFam" id="2.60.40.10:FF:000376">
    <property type="entry name" value="CLUMA_CG000981, isoform A"/>
    <property type="match status" value="1"/>
</dbReference>